<dbReference type="EC" id="1.5.1.-" evidence="3"/>
<dbReference type="PANTHER" id="PTHR30466:SF1">
    <property type="entry name" value="FMN REDUCTASE (NADH) RUTF"/>
    <property type="match status" value="1"/>
</dbReference>
<dbReference type="SUPFAM" id="SSF50475">
    <property type="entry name" value="FMN-binding split barrel"/>
    <property type="match status" value="1"/>
</dbReference>
<dbReference type="SMART" id="SM00903">
    <property type="entry name" value="Flavin_Reduct"/>
    <property type="match status" value="1"/>
</dbReference>
<dbReference type="HOGENOM" id="CLU_059021_2_2_5"/>
<dbReference type="GO" id="GO:0042602">
    <property type="term" value="F:riboflavin reductase (NADPH) activity"/>
    <property type="evidence" value="ECO:0007669"/>
    <property type="project" value="TreeGrafter"/>
</dbReference>
<dbReference type="RefSeq" id="WP_037268430.1">
    <property type="nucleotide sequence ID" value="NZ_KN293975.1"/>
</dbReference>
<organism evidence="3 4">
    <name type="scientific">Roseovarius mucosus DSM 17069</name>
    <dbReference type="NCBI Taxonomy" id="1288298"/>
    <lineage>
        <taxon>Bacteria</taxon>
        <taxon>Pseudomonadati</taxon>
        <taxon>Pseudomonadota</taxon>
        <taxon>Alphaproteobacteria</taxon>
        <taxon>Rhodobacterales</taxon>
        <taxon>Roseobacteraceae</taxon>
        <taxon>Roseovarius</taxon>
    </lineage>
</organism>
<reference evidence="3 4" key="1">
    <citation type="submission" date="2013-01" db="EMBL/GenBank/DDBJ databases">
        <authorList>
            <person name="Fiebig A."/>
            <person name="Goeker M."/>
            <person name="Klenk H.-P.P."/>
        </authorList>
    </citation>
    <scope>NUCLEOTIDE SEQUENCE [LARGE SCALE GENOMIC DNA]</scope>
    <source>
        <strain evidence="3 4">DSM 17069</strain>
    </source>
</reference>
<dbReference type="InterPro" id="IPR002563">
    <property type="entry name" value="Flavin_Rdtase-like_dom"/>
</dbReference>
<dbReference type="InterPro" id="IPR050268">
    <property type="entry name" value="NADH-dep_flavin_reductase"/>
</dbReference>
<dbReference type="Proteomes" id="UP000030021">
    <property type="component" value="Unassembled WGS sequence"/>
</dbReference>
<keyword evidence="1 3" id="KW-0560">Oxidoreductase</keyword>
<evidence type="ECO:0000259" key="2">
    <source>
        <dbReference type="SMART" id="SM00903"/>
    </source>
</evidence>
<dbReference type="Gene3D" id="2.30.110.10">
    <property type="entry name" value="Electron Transport, Fmn-binding Protein, Chain A"/>
    <property type="match status" value="1"/>
</dbReference>
<evidence type="ECO:0000256" key="1">
    <source>
        <dbReference type="ARBA" id="ARBA00023002"/>
    </source>
</evidence>
<protein>
    <submittedName>
        <fullName evidence="3">Conserved protein/domain protein typically associated with flavoprotein oxygenase, DIM6/NTAB family</fullName>
        <ecNumber evidence="3">1.5.1.-</ecNumber>
    </submittedName>
</protein>
<evidence type="ECO:0000313" key="4">
    <source>
        <dbReference type="Proteomes" id="UP000030021"/>
    </source>
</evidence>
<dbReference type="GO" id="GO:0010181">
    <property type="term" value="F:FMN binding"/>
    <property type="evidence" value="ECO:0007669"/>
    <property type="project" value="InterPro"/>
</dbReference>
<dbReference type="Pfam" id="PF01613">
    <property type="entry name" value="Flavin_Reduct"/>
    <property type="match status" value="1"/>
</dbReference>
<dbReference type="PANTHER" id="PTHR30466">
    <property type="entry name" value="FLAVIN REDUCTASE"/>
    <property type="match status" value="1"/>
</dbReference>
<name>A0A0A0HHK5_9RHOB</name>
<feature type="domain" description="Flavin reductase like" evidence="2">
    <location>
        <begin position="18"/>
        <end position="163"/>
    </location>
</feature>
<sequence length="175" mass="18151">MQQPLPAPVDRDSFVHAMRRVAASVTVVTTDGPMGRFGATVSAFASVSADPPSVLVCLHGQSRIARAVAANGRFCVNVLPEGSTDIADRFAGRHDGWITDRFSGIDCYGTPGTAPLLEGATGFACDLAQSVSSGSHLIVIGHVTSVFDAGAAPLAWRDGGYHRVIPKDAPCCAAE</sequence>
<proteinExistence type="predicted"/>
<accession>A0A0A0HHK5</accession>
<dbReference type="InterPro" id="IPR012349">
    <property type="entry name" value="Split_barrel_FMN-bd"/>
</dbReference>
<dbReference type="eggNOG" id="COG1853">
    <property type="taxonomic scope" value="Bacteria"/>
</dbReference>
<dbReference type="AlphaFoldDB" id="A0A0A0HHK5"/>
<comment type="caution">
    <text evidence="3">The sequence shown here is derived from an EMBL/GenBank/DDBJ whole genome shotgun (WGS) entry which is preliminary data.</text>
</comment>
<gene>
    <name evidence="3" type="ORF">rosmuc_02913</name>
</gene>
<dbReference type="STRING" id="215743.ROSMUCSMR3_03463"/>
<dbReference type="EMBL" id="AONH01000016">
    <property type="protein sequence ID" value="KGM86620.1"/>
    <property type="molecule type" value="Genomic_DNA"/>
</dbReference>
<dbReference type="PATRIC" id="fig|1288298.3.peg.2928"/>
<evidence type="ECO:0000313" key="3">
    <source>
        <dbReference type="EMBL" id="KGM86620.1"/>
    </source>
</evidence>